<dbReference type="Proteomes" id="UP000016933">
    <property type="component" value="Unassembled WGS sequence"/>
</dbReference>
<proteinExistence type="predicted"/>
<dbReference type="AlphaFoldDB" id="N1PCX1"/>
<accession>N1PCX1</accession>
<keyword evidence="2" id="KW-1185">Reference proteome</keyword>
<organism evidence="1 2">
    <name type="scientific">Dothistroma septosporum (strain NZE10 / CBS 128990)</name>
    <name type="common">Red band needle blight fungus</name>
    <name type="synonym">Mycosphaerella pini</name>
    <dbReference type="NCBI Taxonomy" id="675120"/>
    <lineage>
        <taxon>Eukaryota</taxon>
        <taxon>Fungi</taxon>
        <taxon>Dikarya</taxon>
        <taxon>Ascomycota</taxon>
        <taxon>Pezizomycotina</taxon>
        <taxon>Dothideomycetes</taxon>
        <taxon>Dothideomycetidae</taxon>
        <taxon>Mycosphaerellales</taxon>
        <taxon>Mycosphaerellaceae</taxon>
        <taxon>Dothistroma</taxon>
    </lineage>
</organism>
<dbReference type="EMBL" id="KB446544">
    <property type="protein sequence ID" value="EME39914.1"/>
    <property type="molecule type" value="Genomic_DNA"/>
</dbReference>
<gene>
    <name evidence="1" type="ORF">DOTSEDRAFT_82667</name>
</gene>
<protein>
    <submittedName>
        <fullName evidence="1">Uncharacterized protein</fullName>
    </submittedName>
</protein>
<reference evidence="2" key="1">
    <citation type="journal article" date="2012" name="PLoS Genet.">
        <title>The genomes of the fungal plant pathogens Cladosporium fulvum and Dothistroma septosporum reveal adaptation to different hosts and lifestyles but also signatures of common ancestry.</title>
        <authorList>
            <person name="de Wit P.J.G.M."/>
            <person name="van der Burgt A."/>
            <person name="Oekmen B."/>
            <person name="Stergiopoulos I."/>
            <person name="Abd-Elsalam K.A."/>
            <person name="Aerts A.L."/>
            <person name="Bahkali A.H."/>
            <person name="Beenen H.G."/>
            <person name="Chettri P."/>
            <person name="Cox M.P."/>
            <person name="Datema E."/>
            <person name="de Vries R.P."/>
            <person name="Dhillon B."/>
            <person name="Ganley A.R."/>
            <person name="Griffiths S.A."/>
            <person name="Guo Y."/>
            <person name="Hamelin R.C."/>
            <person name="Henrissat B."/>
            <person name="Kabir M.S."/>
            <person name="Jashni M.K."/>
            <person name="Kema G."/>
            <person name="Klaubauf S."/>
            <person name="Lapidus A."/>
            <person name="Levasseur A."/>
            <person name="Lindquist E."/>
            <person name="Mehrabi R."/>
            <person name="Ohm R.A."/>
            <person name="Owen T.J."/>
            <person name="Salamov A."/>
            <person name="Schwelm A."/>
            <person name="Schijlen E."/>
            <person name="Sun H."/>
            <person name="van den Burg H.A."/>
            <person name="van Ham R.C.H.J."/>
            <person name="Zhang S."/>
            <person name="Goodwin S.B."/>
            <person name="Grigoriev I.V."/>
            <person name="Collemare J."/>
            <person name="Bradshaw R.E."/>
        </authorList>
    </citation>
    <scope>NUCLEOTIDE SEQUENCE [LARGE SCALE GENOMIC DNA]</scope>
    <source>
        <strain evidence="2">NZE10 / CBS 128990</strain>
    </source>
</reference>
<dbReference type="HOGENOM" id="CLU_1107097_0_0_1"/>
<sequence length="251" mass="28080">MLSLMVAQITSQISCCVTWNHDVIKCPLCLCCIVKVRHEQYRTNRIAGNVETLESRQPIALLTIASMDTACARPAAISSLTSTVAPLPHSSFTHPYYATTLSLDDRRNRTFHQNRLSRLLHPASLLHFPHKRQDFLRHLLQRPPLLDLLIRQHENVEVDLELPQSVEQKHKLRRVLEPAHLGISWVKSGATDLAKKRLQVGHAAEYKSVAAVEDCGGFIVHGLTGGQNGREKESVLLIFSMGAAEEFEAMA</sequence>
<evidence type="ECO:0000313" key="2">
    <source>
        <dbReference type="Proteomes" id="UP000016933"/>
    </source>
</evidence>
<evidence type="ECO:0000313" key="1">
    <source>
        <dbReference type="EMBL" id="EME39914.1"/>
    </source>
</evidence>
<name>N1PCX1_DOTSN</name>
<reference evidence="1 2" key="2">
    <citation type="journal article" date="2012" name="PLoS Pathog.">
        <title>Diverse lifestyles and strategies of plant pathogenesis encoded in the genomes of eighteen Dothideomycetes fungi.</title>
        <authorList>
            <person name="Ohm R.A."/>
            <person name="Feau N."/>
            <person name="Henrissat B."/>
            <person name="Schoch C.L."/>
            <person name="Horwitz B.A."/>
            <person name="Barry K.W."/>
            <person name="Condon B.J."/>
            <person name="Copeland A.C."/>
            <person name="Dhillon B."/>
            <person name="Glaser F."/>
            <person name="Hesse C.N."/>
            <person name="Kosti I."/>
            <person name="LaButti K."/>
            <person name="Lindquist E.A."/>
            <person name="Lucas S."/>
            <person name="Salamov A.A."/>
            <person name="Bradshaw R.E."/>
            <person name="Ciuffetti L."/>
            <person name="Hamelin R.C."/>
            <person name="Kema G.H.J."/>
            <person name="Lawrence C."/>
            <person name="Scott J.A."/>
            <person name="Spatafora J.W."/>
            <person name="Turgeon B.G."/>
            <person name="de Wit P.J.G.M."/>
            <person name="Zhong S."/>
            <person name="Goodwin S.B."/>
            <person name="Grigoriev I.V."/>
        </authorList>
    </citation>
    <scope>NUCLEOTIDE SEQUENCE [LARGE SCALE GENOMIC DNA]</scope>
    <source>
        <strain evidence="2">NZE10 / CBS 128990</strain>
    </source>
</reference>